<reference evidence="2 3" key="1">
    <citation type="journal article" date="2018" name="Evol. Lett.">
        <title>Horizontal gene cluster transfer increased hallucinogenic mushroom diversity.</title>
        <authorList>
            <person name="Reynolds H.T."/>
            <person name="Vijayakumar V."/>
            <person name="Gluck-Thaler E."/>
            <person name="Korotkin H.B."/>
            <person name="Matheny P.B."/>
            <person name="Slot J.C."/>
        </authorList>
    </citation>
    <scope>NUCLEOTIDE SEQUENCE [LARGE SCALE GENOMIC DNA]</scope>
    <source>
        <strain evidence="2 3">SRW20</strain>
    </source>
</reference>
<feature type="compositionally biased region" description="Polar residues" evidence="1">
    <location>
        <begin position="240"/>
        <end position="251"/>
    </location>
</feature>
<feature type="compositionally biased region" description="Polar residues" evidence="1">
    <location>
        <begin position="808"/>
        <end position="820"/>
    </location>
</feature>
<dbReference type="Proteomes" id="UP000284706">
    <property type="component" value="Unassembled WGS sequence"/>
</dbReference>
<evidence type="ECO:0000313" key="2">
    <source>
        <dbReference type="EMBL" id="PPQ82916.1"/>
    </source>
</evidence>
<organism evidence="2 3">
    <name type="scientific">Gymnopilus dilepis</name>
    <dbReference type="NCBI Taxonomy" id="231916"/>
    <lineage>
        <taxon>Eukaryota</taxon>
        <taxon>Fungi</taxon>
        <taxon>Dikarya</taxon>
        <taxon>Basidiomycota</taxon>
        <taxon>Agaricomycotina</taxon>
        <taxon>Agaricomycetes</taxon>
        <taxon>Agaricomycetidae</taxon>
        <taxon>Agaricales</taxon>
        <taxon>Agaricineae</taxon>
        <taxon>Hymenogastraceae</taxon>
        <taxon>Gymnopilus</taxon>
    </lineage>
</organism>
<feature type="region of interest" description="Disordered" evidence="1">
    <location>
        <begin position="807"/>
        <end position="851"/>
    </location>
</feature>
<feature type="region of interest" description="Disordered" evidence="1">
    <location>
        <begin position="265"/>
        <end position="334"/>
    </location>
</feature>
<feature type="compositionally biased region" description="Acidic residues" evidence="1">
    <location>
        <begin position="821"/>
        <end position="830"/>
    </location>
</feature>
<feature type="compositionally biased region" description="Basic and acidic residues" evidence="1">
    <location>
        <begin position="777"/>
        <end position="787"/>
    </location>
</feature>
<feature type="non-terminal residue" evidence="2">
    <location>
        <position position="1"/>
    </location>
</feature>
<dbReference type="EMBL" id="NHYE01004688">
    <property type="protein sequence ID" value="PPQ82916.1"/>
    <property type="molecule type" value="Genomic_DNA"/>
</dbReference>
<feature type="compositionally biased region" description="Polar residues" evidence="1">
    <location>
        <begin position="751"/>
        <end position="760"/>
    </location>
</feature>
<gene>
    <name evidence="2" type="ORF">CVT26_007730</name>
</gene>
<evidence type="ECO:0000256" key="1">
    <source>
        <dbReference type="SAM" id="MobiDB-lite"/>
    </source>
</evidence>
<feature type="compositionally biased region" description="Basic and acidic residues" evidence="1">
    <location>
        <begin position="737"/>
        <end position="746"/>
    </location>
</feature>
<comment type="caution">
    <text evidence="2">The sequence shown here is derived from an EMBL/GenBank/DDBJ whole genome shotgun (WGS) entry which is preliminary data.</text>
</comment>
<feature type="compositionally biased region" description="Basic and acidic residues" evidence="1">
    <location>
        <begin position="831"/>
        <end position="841"/>
    </location>
</feature>
<dbReference type="InParanoid" id="A0A409WWS8"/>
<dbReference type="AlphaFoldDB" id="A0A409WWS8"/>
<feature type="region of interest" description="Disordered" evidence="1">
    <location>
        <begin position="737"/>
        <end position="795"/>
    </location>
</feature>
<proteinExistence type="predicted"/>
<name>A0A409WWS8_9AGAR</name>
<evidence type="ECO:0000313" key="3">
    <source>
        <dbReference type="Proteomes" id="UP000284706"/>
    </source>
</evidence>
<protein>
    <submittedName>
        <fullName evidence="2">Uncharacterized protein</fullName>
    </submittedName>
</protein>
<dbReference type="OrthoDB" id="3032525at2759"/>
<accession>A0A409WWS8</accession>
<keyword evidence="3" id="KW-1185">Reference proteome</keyword>
<sequence>PRKRPDCLGRPTDSETQLLLSVCSPFPSVPSGYAVAIRELMPSSRVQMSPKKKLRSRGKAPAQQEKEEDHLLQTAGSGYDDEEMPKEKTKRRRKPSASPLPPTPSRLRPDIKTTPKGRHLAGASAHRKELVDQTRQQSFDQTLAEVHSVSPSSEHASQKSSSHTPFPTIDYSVQLAGQLLAPPVMQAGQESQPQLVFHPTYGWGYVMQPMSPMQGVNGGENAAPSQVTLPASGPSGQGEEPQNVQLPTLSNDAMCSGSTLALSLQHDKRGASRSLRGPSGISDDPLSVDGVDNRPSLLSPASRFSSAPANRPYSSHDWPESQLESSCPSQGAAGQLSPCSAAVPAIQLKGKGMAKQGSSIQKIDDLYPVYKAYFYTKVEEELQRLPEEERPEDTADVTDSLIEAAYEFFKKETPDYQALLSDWWQIYQIANNKTEFSIRPARFDAYARKLQALADHASTLLGFETAVYVVGRDIQTDQALSTSICSPLVRSFFQDRLCVSETEVMAHLKAHVYDGVSKRSLPKIPRAAVVRREDQRLLEPNEGRCLSNERILEPPKVDVQPASYGEGVATELSAASGPQPSTSAISATSDIVKIEPPLAETVLPRRASRKKGSEGDPRVEELKKRLFALTKECGIRQLLKGPVQFSKLAEILSSHGWVLQNWPEEMRFPCDIRTGKGVAGLTVQEQDCLLKALQHPQFPLRVYRQSEEALPVSDPAIIGIPPPADSQYTHGRRKFLDEKKTEDRKGLPRLSPNQRSSQSGAPVATFRQASGIANGEGSRKRSFDHGDGSSTGQAVVKKARFAREYTLSDLSEGSNSSGQYSDDDESVSSEDEGRRPSKDVPGEINFGKRANSEADIHTSMARQSAFVDSLNGIPQAIKRAKSAGTHAGVMPFSPAIDILRKDPSHRPPARAALSSKVSLPYVHGQLLINIGGIEGDASKQKQTPEIIVDEDVEEGKQAIPSGQMPPAFWYPLHQSPGFSVPATGSHSRPVPFHIPDTSRIDYPASPRSTNFKQPVAPQSTHQLLQIPNQPLLPFVPSRYPLQNPSTTKQ</sequence>
<dbReference type="STRING" id="231916.A0A409WWS8"/>
<feature type="region of interest" description="Disordered" evidence="1">
    <location>
        <begin position="41"/>
        <end position="165"/>
    </location>
</feature>
<feature type="region of interest" description="Disordered" evidence="1">
    <location>
        <begin position="215"/>
        <end position="251"/>
    </location>
</feature>
<feature type="compositionally biased region" description="Low complexity" evidence="1">
    <location>
        <begin position="150"/>
        <end position="162"/>
    </location>
</feature>